<dbReference type="PANTHER" id="PTHR43731:SF14">
    <property type="entry name" value="PRESENILIN-ASSOCIATED RHOMBOID-LIKE PROTEIN, MITOCHONDRIAL"/>
    <property type="match status" value="1"/>
</dbReference>
<reference evidence="6" key="1">
    <citation type="submission" date="2021-06" db="EMBL/GenBank/DDBJ databases">
        <authorList>
            <person name="Huq M.A."/>
        </authorList>
    </citation>
    <scope>NUCLEOTIDE SEQUENCE</scope>
    <source>
        <strain evidence="6">MAH-26</strain>
    </source>
</reference>
<evidence type="ECO:0000259" key="4">
    <source>
        <dbReference type="Pfam" id="PF01694"/>
    </source>
</evidence>
<dbReference type="InterPro" id="IPR050925">
    <property type="entry name" value="Rhomboid_protease_S54"/>
</dbReference>
<dbReference type="InterPro" id="IPR022764">
    <property type="entry name" value="Peptidase_S54_rhomboid_dom"/>
</dbReference>
<feature type="transmembrane region" description="Helical" evidence="3">
    <location>
        <begin position="143"/>
        <end position="160"/>
    </location>
</feature>
<dbReference type="Proteomes" id="UP000812270">
    <property type="component" value="Unassembled WGS sequence"/>
</dbReference>
<accession>A0A9E2S941</accession>
<dbReference type="RefSeq" id="WP_217789167.1">
    <property type="nucleotide sequence ID" value="NZ_JAHSPG010000001.1"/>
</dbReference>
<evidence type="ECO:0000313" key="6">
    <source>
        <dbReference type="EMBL" id="MBV4355615.1"/>
    </source>
</evidence>
<dbReference type="EMBL" id="JAHSPG010000001">
    <property type="protein sequence ID" value="MBV4355615.1"/>
    <property type="molecule type" value="Genomic_DNA"/>
</dbReference>
<dbReference type="PANTHER" id="PTHR43731">
    <property type="entry name" value="RHOMBOID PROTEASE"/>
    <property type="match status" value="1"/>
</dbReference>
<evidence type="ECO:0000256" key="2">
    <source>
        <dbReference type="ARBA" id="ARBA00022801"/>
    </source>
</evidence>
<evidence type="ECO:0000256" key="3">
    <source>
        <dbReference type="SAM" id="Phobius"/>
    </source>
</evidence>
<proteinExistence type="inferred from homology"/>
<dbReference type="GO" id="GO:0016020">
    <property type="term" value="C:membrane"/>
    <property type="evidence" value="ECO:0007669"/>
    <property type="project" value="InterPro"/>
</dbReference>
<feature type="transmembrane region" description="Helical" evidence="3">
    <location>
        <begin position="82"/>
        <end position="102"/>
    </location>
</feature>
<organism evidence="6 7">
    <name type="scientific">Pinibacter aurantiacus</name>
    <dbReference type="NCBI Taxonomy" id="2851599"/>
    <lineage>
        <taxon>Bacteria</taxon>
        <taxon>Pseudomonadati</taxon>
        <taxon>Bacteroidota</taxon>
        <taxon>Chitinophagia</taxon>
        <taxon>Chitinophagales</taxon>
        <taxon>Chitinophagaceae</taxon>
        <taxon>Pinibacter</taxon>
    </lineage>
</organism>
<evidence type="ECO:0000259" key="5">
    <source>
        <dbReference type="Pfam" id="PF20216"/>
    </source>
</evidence>
<dbReference type="InterPro" id="IPR046483">
    <property type="entry name" value="DUF6576"/>
</dbReference>
<gene>
    <name evidence="6" type="ORF">KTO63_00555</name>
</gene>
<keyword evidence="3" id="KW-0812">Transmembrane</keyword>
<name>A0A9E2S941_9BACT</name>
<evidence type="ECO:0000313" key="7">
    <source>
        <dbReference type="Proteomes" id="UP000812270"/>
    </source>
</evidence>
<feature type="domain" description="DUF6576" evidence="5">
    <location>
        <begin position="234"/>
        <end position="278"/>
    </location>
</feature>
<protein>
    <submittedName>
        <fullName evidence="6">Rhomboid family intramembrane serine protease</fullName>
    </submittedName>
</protein>
<keyword evidence="3" id="KW-0472">Membrane</keyword>
<dbReference type="GO" id="GO:0004252">
    <property type="term" value="F:serine-type endopeptidase activity"/>
    <property type="evidence" value="ECO:0007669"/>
    <property type="project" value="InterPro"/>
</dbReference>
<feature type="transmembrane region" description="Helical" evidence="3">
    <location>
        <begin position="167"/>
        <end position="186"/>
    </location>
</feature>
<dbReference type="Pfam" id="PF01694">
    <property type="entry name" value="Rhomboid"/>
    <property type="match status" value="1"/>
</dbReference>
<dbReference type="AlphaFoldDB" id="A0A9E2S941"/>
<keyword evidence="2" id="KW-0378">Hydrolase</keyword>
<feature type="transmembrane region" description="Helical" evidence="3">
    <location>
        <begin position="114"/>
        <end position="137"/>
    </location>
</feature>
<comment type="similarity">
    <text evidence="1">Belongs to the peptidase S54 family.</text>
</comment>
<feature type="transmembrane region" description="Helical" evidence="3">
    <location>
        <begin position="192"/>
        <end position="213"/>
    </location>
</feature>
<keyword evidence="3" id="KW-1133">Transmembrane helix</keyword>
<feature type="transmembrane region" description="Helical" evidence="3">
    <location>
        <begin position="6"/>
        <end position="23"/>
    </location>
</feature>
<comment type="caution">
    <text evidence="6">The sequence shown here is derived from an EMBL/GenBank/DDBJ whole genome shotgun (WGS) entry which is preliminary data.</text>
</comment>
<keyword evidence="7" id="KW-1185">Reference proteome</keyword>
<keyword evidence="6" id="KW-0645">Protease</keyword>
<evidence type="ECO:0000256" key="1">
    <source>
        <dbReference type="ARBA" id="ARBA00009045"/>
    </source>
</evidence>
<dbReference type="GO" id="GO:0006508">
    <property type="term" value="P:proteolysis"/>
    <property type="evidence" value="ECO:0007669"/>
    <property type="project" value="UniProtKB-KW"/>
</dbReference>
<feature type="domain" description="Peptidase S54 rhomboid" evidence="4">
    <location>
        <begin position="45"/>
        <end position="186"/>
    </location>
</feature>
<sequence>MLGIGLVGLLLIIANVFVTYLGLKSDSFYEKYKFEVEKVLLYKDYKRIVTGGFLHVSWLHLVFNMLSLFFFSKSIETDLGPLQFLLIYFGGLIGGNLFALYVHRNHPDYSSVGASGATCGILFAAVALFPGMGIMLFPLPISVPAWLYGLLFVGISVYGIRSGKDNIGYEAHLGGALVGMITAILLKPSVVPHNYFAILVVTVPTIAFIYIIAKKPHFLMVSNLFYDTHKNYRSIDHKYNAERFNRQQEVDRILDKISSRGMKSLTKKERETLREYSK</sequence>
<dbReference type="Pfam" id="PF20216">
    <property type="entry name" value="DUF6576"/>
    <property type="match status" value="1"/>
</dbReference>
<feature type="transmembrane region" description="Helical" evidence="3">
    <location>
        <begin position="48"/>
        <end position="70"/>
    </location>
</feature>